<proteinExistence type="predicted"/>
<keyword evidence="1" id="KW-0175">Coiled coil</keyword>
<accession>A0A9R1C7E7</accession>
<feature type="coiled-coil region" evidence="1">
    <location>
        <begin position="100"/>
        <end position="127"/>
    </location>
</feature>
<evidence type="ECO:0000313" key="3">
    <source>
        <dbReference type="EMBL" id="GJG57401.1"/>
    </source>
</evidence>
<feature type="domain" description="DUF5045" evidence="2">
    <location>
        <begin position="27"/>
        <end position="120"/>
    </location>
</feature>
<dbReference type="AlphaFoldDB" id="A0A9R1C7E7"/>
<reference evidence="3" key="1">
    <citation type="journal article" date="2022" name="Int. J. Syst. Evol. Microbiol.">
        <title>Prevotella lacticifex sp. nov., isolated from the rumen of cows.</title>
        <authorList>
            <person name="Shinkai T."/>
            <person name="Ikeyama N."/>
            <person name="Kumagai M."/>
            <person name="Ohmori H."/>
            <person name="Sakamoto M."/>
            <person name="Ohkuma M."/>
            <person name="Mitsumori M."/>
        </authorList>
    </citation>
    <scope>NUCLEOTIDE SEQUENCE</scope>
    <source>
        <strain evidence="3">R5076</strain>
    </source>
</reference>
<evidence type="ECO:0000259" key="2">
    <source>
        <dbReference type="Pfam" id="PF16464"/>
    </source>
</evidence>
<evidence type="ECO:0000256" key="1">
    <source>
        <dbReference type="SAM" id="Coils"/>
    </source>
</evidence>
<evidence type="ECO:0000313" key="4">
    <source>
        <dbReference type="Proteomes" id="UP000825483"/>
    </source>
</evidence>
<sequence length="230" mass="27060">MKNKIGSIMILSALAFPVGEGGSAYAQKVVHDKQKEKQWRSMETGPWDFAPDWYYYFLHKKYSGAETYWKWSGFKSGYRVRFKEHKSNVKTVMPRRVAQEETQKEKIKKVEEEREKVKEMHDEEVIRAADRNVDLVYHSFKDDFTRMQKSITEGLAYCLTKSKGKMAPQVSELQRQNDMICQSIAYTHKQGIGNELENSKRQEAYVEYKKQMEQLVSRVAHLVGMAQQYY</sequence>
<dbReference type="GeneID" id="72468309"/>
<dbReference type="EMBL" id="BPUB01000001">
    <property type="protein sequence ID" value="GJG57401.1"/>
    <property type="molecule type" value="Genomic_DNA"/>
</dbReference>
<keyword evidence="4" id="KW-1185">Reference proteome</keyword>
<organism evidence="3 4">
    <name type="scientific">Prevotella lacticifex</name>
    <dbReference type="NCBI Taxonomy" id="2854755"/>
    <lineage>
        <taxon>Bacteria</taxon>
        <taxon>Pseudomonadati</taxon>
        <taxon>Bacteroidota</taxon>
        <taxon>Bacteroidia</taxon>
        <taxon>Bacteroidales</taxon>
        <taxon>Prevotellaceae</taxon>
        <taxon>Prevotella</taxon>
    </lineage>
</organism>
<dbReference type="Pfam" id="PF16464">
    <property type="entry name" value="DUF5045"/>
    <property type="match status" value="1"/>
</dbReference>
<name>A0A9R1C7E7_9BACT</name>
<dbReference type="Proteomes" id="UP000825483">
    <property type="component" value="Unassembled WGS sequence"/>
</dbReference>
<dbReference type="RefSeq" id="WP_223927714.1">
    <property type="nucleotide sequence ID" value="NZ_BPTU01000003.1"/>
</dbReference>
<dbReference type="InterPro" id="IPR032492">
    <property type="entry name" value="DUF5045"/>
</dbReference>
<protein>
    <recommendedName>
        <fullName evidence="2">DUF5045 domain-containing protein</fullName>
    </recommendedName>
</protein>
<comment type="caution">
    <text evidence="3">The sequence shown here is derived from an EMBL/GenBank/DDBJ whole genome shotgun (WGS) entry which is preliminary data.</text>
</comment>
<gene>
    <name evidence="3" type="ORF">PRLR5076_02520</name>
</gene>